<evidence type="ECO:0000256" key="2">
    <source>
        <dbReference type="PIRSR" id="PIRSR602401-1"/>
    </source>
</evidence>
<evidence type="ECO:0000256" key="1">
    <source>
        <dbReference type="ARBA" id="ARBA00010617"/>
    </source>
</evidence>
<dbReference type="Gene3D" id="1.10.630.10">
    <property type="entry name" value="Cytochrome P450"/>
    <property type="match status" value="1"/>
</dbReference>
<keyword evidence="2" id="KW-0349">Heme</keyword>
<gene>
    <name evidence="3" type="ORF">SI65_08583</name>
</gene>
<dbReference type="InterPro" id="IPR002401">
    <property type="entry name" value="Cyt_P450_E_grp-I"/>
</dbReference>
<sequence length="186" mass="20433">MAIYSLAKHSDIQTRLRKEIRNNLPSISSSTSTSTSETISAQTLDSLPYLNAVTNEVIRYHPSVPATVRIATRPTTIANRPIPTNTSLMISPHILNLSPEFWGPDAEHFNPDRWLDAETGRANNTGGARSNYAMLTFLQGPRSCIGQGFARAELACLIAGLAGRFDITLRDLEKVVEVRLVAVEGW</sequence>
<evidence type="ECO:0008006" key="5">
    <source>
        <dbReference type="Google" id="ProtNLM"/>
    </source>
</evidence>
<protein>
    <recommendedName>
        <fullName evidence="5">Cytochrome P450</fullName>
    </recommendedName>
</protein>
<dbReference type="VEuPathDB" id="FungiDB:SI65_08583"/>
<dbReference type="OrthoDB" id="1470350at2759"/>
<accession>A0A1E3B5D6</accession>
<dbReference type="PANTHER" id="PTHR24305">
    <property type="entry name" value="CYTOCHROME P450"/>
    <property type="match status" value="1"/>
</dbReference>
<name>A0A1E3B5D6_ASPCR</name>
<dbReference type="AlphaFoldDB" id="A0A1E3B5D6"/>
<dbReference type="InterPro" id="IPR001128">
    <property type="entry name" value="Cyt_P450"/>
</dbReference>
<evidence type="ECO:0000313" key="4">
    <source>
        <dbReference type="Proteomes" id="UP000094569"/>
    </source>
</evidence>
<dbReference type="InterPro" id="IPR050121">
    <property type="entry name" value="Cytochrome_P450_monoxygenase"/>
</dbReference>
<dbReference type="Proteomes" id="UP000094569">
    <property type="component" value="Unassembled WGS sequence"/>
</dbReference>
<evidence type="ECO:0000313" key="3">
    <source>
        <dbReference type="EMBL" id="ODM16149.1"/>
    </source>
</evidence>
<dbReference type="GO" id="GO:0020037">
    <property type="term" value="F:heme binding"/>
    <property type="evidence" value="ECO:0007669"/>
    <property type="project" value="InterPro"/>
</dbReference>
<dbReference type="SUPFAM" id="SSF48264">
    <property type="entry name" value="Cytochrome P450"/>
    <property type="match status" value="1"/>
</dbReference>
<comment type="similarity">
    <text evidence="1">Belongs to the cytochrome P450 family.</text>
</comment>
<dbReference type="InterPro" id="IPR036396">
    <property type="entry name" value="Cyt_P450_sf"/>
</dbReference>
<dbReference type="Pfam" id="PF00067">
    <property type="entry name" value="p450"/>
    <property type="match status" value="1"/>
</dbReference>
<keyword evidence="4" id="KW-1185">Reference proteome</keyword>
<organism evidence="3 4">
    <name type="scientific">Aspergillus cristatus</name>
    <name type="common">Chinese Fuzhuan brick tea-fermentation fungus</name>
    <name type="synonym">Eurotium cristatum</name>
    <dbReference type="NCBI Taxonomy" id="573508"/>
    <lineage>
        <taxon>Eukaryota</taxon>
        <taxon>Fungi</taxon>
        <taxon>Dikarya</taxon>
        <taxon>Ascomycota</taxon>
        <taxon>Pezizomycotina</taxon>
        <taxon>Eurotiomycetes</taxon>
        <taxon>Eurotiomycetidae</taxon>
        <taxon>Eurotiales</taxon>
        <taxon>Aspergillaceae</taxon>
        <taxon>Aspergillus</taxon>
        <taxon>Aspergillus subgen. Aspergillus</taxon>
    </lineage>
</organism>
<dbReference type="GO" id="GO:0004497">
    <property type="term" value="F:monooxygenase activity"/>
    <property type="evidence" value="ECO:0007669"/>
    <property type="project" value="InterPro"/>
</dbReference>
<keyword evidence="2" id="KW-0408">Iron</keyword>
<keyword evidence="2" id="KW-0479">Metal-binding</keyword>
<feature type="binding site" description="axial binding residue" evidence="2">
    <location>
        <position position="144"/>
    </location>
    <ligand>
        <name>heme</name>
        <dbReference type="ChEBI" id="CHEBI:30413"/>
    </ligand>
    <ligandPart>
        <name>Fe</name>
        <dbReference type="ChEBI" id="CHEBI:18248"/>
    </ligandPart>
</feature>
<dbReference type="PRINTS" id="PR00385">
    <property type="entry name" value="P450"/>
</dbReference>
<comment type="cofactor">
    <cofactor evidence="2">
        <name>heme</name>
        <dbReference type="ChEBI" id="CHEBI:30413"/>
    </cofactor>
</comment>
<dbReference type="STRING" id="573508.A0A1E3B5D6"/>
<dbReference type="PRINTS" id="PR00463">
    <property type="entry name" value="EP450I"/>
</dbReference>
<reference evidence="3 4" key="1">
    <citation type="journal article" date="2016" name="BMC Genomics">
        <title>Comparative genomic and transcriptomic analyses of the Fuzhuan brick tea-fermentation fungus Aspergillus cristatus.</title>
        <authorList>
            <person name="Ge Y."/>
            <person name="Wang Y."/>
            <person name="Liu Y."/>
            <person name="Tan Y."/>
            <person name="Ren X."/>
            <person name="Zhang X."/>
            <person name="Hyde K.D."/>
            <person name="Liu Y."/>
            <person name="Liu Z."/>
        </authorList>
    </citation>
    <scope>NUCLEOTIDE SEQUENCE [LARGE SCALE GENOMIC DNA]</scope>
    <source>
        <strain evidence="3 4">GZAAS20.1005</strain>
    </source>
</reference>
<dbReference type="GO" id="GO:0016705">
    <property type="term" value="F:oxidoreductase activity, acting on paired donors, with incorporation or reduction of molecular oxygen"/>
    <property type="evidence" value="ECO:0007669"/>
    <property type="project" value="InterPro"/>
</dbReference>
<dbReference type="GO" id="GO:0005506">
    <property type="term" value="F:iron ion binding"/>
    <property type="evidence" value="ECO:0007669"/>
    <property type="project" value="InterPro"/>
</dbReference>
<proteinExistence type="inferred from homology"/>
<comment type="caution">
    <text evidence="3">The sequence shown here is derived from an EMBL/GenBank/DDBJ whole genome shotgun (WGS) entry which is preliminary data.</text>
</comment>
<dbReference type="PANTHER" id="PTHR24305:SF227">
    <property type="entry name" value="P450, PUTATIVE (EUROFUNG)-RELATED"/>
    <property type="match status" value="1"/>
</dbReference>
<dbReference type="EMBL" id="JXNT01000013">
    <property type="protein sequence ID" value="ODM16149.1"/>
    <property type="molecule type" value="Genomic_DNA"/>
</dbReference>